<dbReference type="Proteomes" id="UP001162131">
    <property type="component" value="Unassembled WGS sequence"/>
</dbReference>
<keyword evidence="1" id="KW-0812">Transmembrane</keyword>
<feature type="transmembrane region" description="Helical" evidence="1">
    <location>
        <begin position="127"/>
        <end position="152"/>
    </location>
</feature>
<comment type="caution">
    <text evidence="2">The sequence shown here is derived from an EMBL/GenBank/DDBJ whole genome shotgun (WGS) entry which is preliminary data.</text>
</comment>
<evidence type="ECO:0000313" key="3">
    <source>
        <dbReference type="Proteomes" id="UP001162131"/>
    </source>
</evidence>
<evidence type="ECO:0000256" key="1">
    <source>
        <dbReference type="SAM" id="Phobius"/>
    </source>
</evidence>
<organism evidence="2 3">
    <name type="scientific">Blepharisma stoltei</name>
    <dbReference type="NCBI Taxonomy" id="1481888"/>
    <lineage>
        <taxon>Eukaryota</taxon>
        <taxon>Sar</taxon>
        <taxon>Alveolata</taxon>
        <taxon>Ciliophora</taxon>
        <taxon>Postciliodesmatophora</taxon>
        <taxon>Heterotrichea</taxon>
        <taxon>Heterotrichida</taxon>
        <taxon>Blepharismidae</taxon>
        <taxon>Blepharisma</taxon>
    </lineage>
</organism>
<dbReference type="AlphaFoldDB" id="A0AAU9IKC5"/>
<evidence type="ECO:0000313" key="2">
    <source>
        <dbReference type="EMBL" id="CAG9311594.1"/>
    </source>
</evidence>
<keyword evidence="1" id="KW-1133">Transmembrane helix</keyword>
<reference evidence="2" key="1">
    <citation type="submission" date="2021-09" db="EMBL/GenBank/DDBJ databases">
        <authorList>
            <consortium name="AG Swart"/>
            <person name="Singh M."/>
            <person name="Singh A."/>
            <person name="Seah K."/>
            <person name="Emmerich C."/>
        </authorList>
    </citation>
    <scope>NUCLEOTIDE SEQUENCE</scope>
    <source>
        <strain evidence="2">ATCC30299</strain>
    </source>
</reference>
<feature type="transmembrane region" description="Helical" evidence="1">
    <location>
        <begin position="45"/>
        <end position="66"/>
    </location>
</feature>
<accession>A0AAU9IKC5</accession>
<feature type="transmembrane region" description="Helical" evidence="1">
    <location>
        <begin position="78"/>
        <end position="107"/>
    </location>
</feature>
<name>A0AAU9IKC5_9CILI</name>
<gene>
    <name evidence="2" type="ORF">BSTOLATCC_MIC3882</name>
</gene>
<keyword evidence="3" id="KW-1185">Reference proteome</keyword>
<sequence>MGDNRNLELINIVSAIEGKIMCDSVFYTAIFFMPVMFFVVFGSFFILICFVSLIMLPYLALGILGYSSVKQKNKAMLTIYIVLLIIIAVLNGILTILSIISLVYSSIWYSKIDCSKNNDDTCPLGRAFSVGLILLNSLTIVISPALIVKIIFSVKNSRLYKKMLFSSPINTNLLY</sequence>
<dbReference type="EMBL" id="CAJZBQ010000004">
    <property type="protein sequence ID" value="CAG9311594.1"/>
    <property type="molecule type" value="Genomic_DNA"/>
</dbReference>
<keyword evidence="1" id="KW-0472">Membrane</keyword>
<proteinExistence type="predicted"/>
<feature type="transmembrane region" description="Helical" evidence="1">
    <location>
        <begin position="20"/>
        <end position="39"/>
    </location>
</feature>
<protein>
    <submittedName>
        <fullName evidence="2">Uncharacterized protein</fullName>
    </submittedName>
</protein>